<proteinExistence type="predicted"/>
<dbReference type="AlphaFoldDB" id="A0AAN2C9I1"/>
<dbReference type="KEGG" id="vab:WPS_12890"/>
<keyword evidence="3" id="KW-1185">Reference proteome</keyword>
<gene>
    <name evidence="2" type="ORF">WPS_12890</name>
</gene>
<organism evidence="2 3">
    <name type="scientific">Vulcanimicrobium alpinum</name>
    <dbReference type="NCBI Taxonomy" id="3016050"/>
    <lineage>
        <taxon>Bacteria</taxon>
        <taxon>Bacillati</taxon>
        <taxon>Vulcanimicrobiota</taxon>
        <taxon>Vulcanimicrobiia</taxon>
        <taxon>Vulcanimicrobiales</taxon>
        <taxon>Vulcanimicrobiaceae</taxon>
        <taxon>Vulcanimicrobium</taxon>
    </lineage>
</organism>
<dbReference type="PANTHER" id="PTHR43283">
    <property type="entry name" value="BETA-LACTAMASE-RELATED"/>
    <property type="match status" value="1"/>
</dbReference>
<name>A0AAN2C9I1_UNVUL</name>
<dbReference type="SUPFAM" id="SSF56601">
    <property type="entry name" value="beta-lactamase/transpeptidase-like"/>
    <property type="match status" value="1"/>
</dbReference>
<dbReference type="Pfam" id="PF00144">
    <property type="entry name" value="Beta-lactamase"/>
    <property type="match status" value="1"/>
</dbReference>
<reference evidence="2 3" key="1">
    <citation type="journal article" date="2022" name="ISME Commun">
        <title>Vulcanimicrobium alpinus gen. nov. sp. nov., the first cultivated representative of the candidate phylum 'Eremiobacterota', is a metabolically versatile aerobic anoxygenic phototroph.</title>
        <authorList>
            <person name="Yabe S."/>
            <person name="Muto K."/>
            <person name="Abe K."/>
            <person name="Yokota A."/>
            <person name="Staudigel H."/>
            <person name="Tebo B.M."/>
        </authorList>
    </citation>
    <scope>NUCLEOTIDE SEQUENCE [LARGE SCALE GENOMIC DNA]</scope>
    <source>
        <strain evidence="2 3">WC8-2</strain>
    </source>
</reference>
<dbReference type="InterPro" id="IPR050789">
    <property type="entry name" value="Diverse_Enzym_Activities"/>
</dbReference>
<feature type="domain" description="Beta-lactamase-related" evidence="1">
    <location>
        <begin position="8"/>
        <end position="367"/>
    </location>
</feature>
<dbReference type="Gene3D" id="3.40.710.10">
    <property type="entry name" value="DD-peptidase/beta-lactamase superfamily"/>
    <property type="match status" value="1"/>
</dbReference>
<evidence type="ECO:0000313" key="2">
    <source>
        <dbReference type="EMBL" id="BDE06013.1"/>
    </source>
</evidence>
<protein>
    <recommendedName>
        <fullName evidence="1">Beta-lactamase-related domain-containing protein</fullName>
    </recommendedName>
</protein>
<dbReference type="Proteomes" id="UP001317532">
    <property type="component" value="Chromosome"/>
</dbReference>
<dbReference type="InterPro" id="IPR001466">
    <property type="entry name" value="Beta-lactam-related"/>
</dbReference>
<sequence>MDARTARLDAAIDRALAERRIVGTVVVVAQGGAIVYERAAGFADREARSPVRMDTLFRLASLTKPIVSAAALALVDRGVLALDDLVARRLPAFAPHAIDGSAPPITLRHLLTHTAGLRYGFLQPPGSAYERAGISDGLDQPALPLDENLRRIASVPLQRQPGTRWEYSLATDVLGALLAATAGASLPDVVETFVTGPLELRDTAFAVRDVARLAVPYADDFPEPRRMREPDAVPFVTGGGMLRFSPARAFAPGAYPSGGTGMVGSARDLVRFFEAIRTDGAPILTPERARAMTSNQIGDLAVDLSGPGFGFGFGAAIVLDPAAARTPLSRGAFRWGGVYGNHWFVDPARQRTLVSLSNTSVEGMAGRFALDVRDAACMERN</sequence>
<evidence type="ECO:0000259" key="1">
    <source>
        <dbReference type="Pfam" id="PF00144"/>
    </source>
</evidence>
<dbReference type="RefSeq" id="WP_317997012.1">
    <property type="nucleotide sequence ID" value="NZ_AP025523.1"/>
</dbReference>
<evidence type="ECO:0000313" key="3">
    <source>
        <dbReference type="Proteomes" id="UP001317532"/>
    </source>
</evidence>
<accession>A0AAN2C9I1</accession>
<dbReference type="InterPro" id="IPR012338">
    <property type="entry name" value="Beta-lactam/transpept-like"/>
</dbReference>
<dbReference type="EMBL" id="AP025523">
    <property type="protein sequence ID" value="BDE06013.1"/>
    <property type="molecule type" value="Genomic_DNA"/>
</dbReference>
<dbReference type="PANTHER" id="PTHR43283:SF3">
    <property type="entry name" value="BETA-LACTAMASE FAMILY PROTEIN (AFU_ORTHOLOGUE AFUA_5G07500)"/>
    <property type="match status" value="1"/>
</dbReference>